<reference evidence="1 2" key="1">
    <citation type="journal article" date="2023" name="Res Sq">
        <title>Genomic and morphological characterization of Knufia obscura isolated from the Mars 2020 spacecraft assembly facility.</title>
        <authorList>
            <person name="Chander A.M."/>
            <person name="Teixeira M.M."/>
            <person name="Singh N.K."/>
            <person name="Williams M.P."/>
            <person name="Parker C.W."/>
            <person name="Leo P."/>
            <person name="Stajich J.E."/>
            <person name="Torok T."/>
            <person name="Tighe S."/>
            <person name="Mason C.E."/>
            <person name="Venkateswaran K."/>
        </authorList>
    </citation>
    <scope>NUCLEOTIDE SEQUENCE [LARGE SCALE GENOMIC DNA]</scope>
    <source>
        <strain evidence="1 2">CCFEE 5817</strain>
    </source>
</reference>
<proteinExistence type="predicted"/>
<accession>A0ABR0RYS2</accession>
<name>A0ABR0RYS2_9EURO</name>
<dbReference type="RefSeq" id="XP_064733824.1">
    <property type="nucleotide sequence ID" value="XM_064871371.1"/>
</dbReference>
<comment type="caution">
    <text evidence="1">The sequence shown here is derived from an EMBL/GenBank/DDBJ whole genome shotgun (WGS) entry which is preliminary data.</text>
</comment>
<organism evidence="1 2">
    <name type="scientific">Knufia obscura</name>
    <dbReference type="NCBI Taxonomy" id="1635080"/>
    <lineage>
        <taxon>Eukaryota</taxon>
        <taxon>Fungi</taxon>
        <taxon>Dikarya</taxon>
        <taxon>Ascomycota</taxon>
        <taxon>Pezizomycotina</taxon>
        <taxon>Eurotiomycetes</taxon>
        <taxon>Chaetothyriomycetidae</taxon>
        <taxon>Chaetothyriales</taxon>
        <taxon>Trichomeriaceae</taxon>
        <taxon>Knufia</taxon>
    </lineage>
</organism>
<dbReference type="Proteomes" id="UP001334248">
    <property type="component" value="Unassembled WGS sequence"/>
</dbReference>
<keyword evidence="2" id="KW-1185">Reference proteome</keyword>
<evidence type="ECO:0000313" key="2">
    <source>
        <dbReference type="Proteomes" id="UP001334248"/>
    </source>
</evidence>
<gene>
    <name evidence="1" type="ORF">PMZ80_002942</name>
</gene>
<evidence type="ECO:0000313" key="1">
    <source>
        <dbReference type="EMBL" id="KAK5945734.1"/>
    </source>
</evidence>
<dbReference type="GeneID" id="89996391"/>
<dbReference type="EMBL" id="JAVHJV010000002">
    <property type="protein sequence ID" value="KAK5945734.1"/>
    <property type="molecule type" value="Genomic_DNA"/>
</dbReference>
<sequence length="55" mass="6570">MPEHNDYELDLLMRKKDHDRTAAKLEDASEHQLRFSLRETLNWDELAKMQDGAWA</sequence>
<protein>
    <submittedName>
        <fullName evidence="1">Uncharacterized protein</fullName>
    </submittedName>
</protein>